<protein>
    <submittedName>
        <fullName evidence="8">Uncharacterized protein</fullName>
    </submittedName>
</protein>
<keyword evidence="7" id="KW-0472">Membrane</keyword>
<proteinExistence type="inferred from homology"/>
<dbReference type="GO" id="GO:0003712">
    <property type="term" value="F:transcription coregulator activity"/>
    <property type="evidence" value="ECO:0007669"/>
    <property type="project" value="InterPro"/>
</dbReference>
<dbReference type="AlphaFoldDB" id="A0A8F2W2D4"/>
<evidence type="ECO:0000256" key="2">
    <source>
        <dbReference type="ARBA" id="ARBA00005942"/>
    </source>
</evidence>
<reference evidence="8" key="1">
    <citation type="submission" date="2021-06" db="EMBL/GenBank/DDBJ databases">
        <title>Candida auris outbreak in lebanese hospital.</title>
        <authorList>
            <person name="Finianos M."/>
        </authorList>
    </citation>
    <scope>NUCLEOTIDE SEQUENCE</scope>
    <source>
        <strain evidence="8">CA7LBN</strain>
    </source>
</reference>
<feature type="region of interest" description="Disordered" evidence="6">
    <location>
        <begin position="1"/>
        <end position="101"/>
    </location>
</feature>
<evidence type="ECO:0000256" key="4">
    <source>
        <dbReference type="ARBA" id="ARBA00023163"/>
    </source>
</evidence>
<dbReference type="Pfam" id="PF06179">
    <property type="entry name" value="Med22"/>
    <property type="match status" value="1"/>
</dbReference>
<feature type="region of interest" description="Disordered" evidence="6">
    <location>
        <begin position="467"/>
        <end position="486"/>
    </location>
</feature>
<evidence type="ECO:0000256" key="5">
    <source>
        <dbReference type="ARBA" id="ARBA00023242"/>
    </source>
</evidence>
<evidence type="ECO:0000256" key="7">
    <source>
        <dbReference type="SAM" id="Phobius"/>
    </source>
</evidence>
<dbReference type="InterPro" id="IPR038769">
    <property type="entry name" value="MTC4"/>
</dbReference>
<feature type="compositionally biased region" description="Basic and acidic residues" evidence="6">
    <location>
        <begin position="320"/>
        <end position="332"/>
    </location>
</feature>
<dbReference type="GO" id="GO:0016592">
    <property type="term" value="C:mediator complex"/>
    <property type="evidence" value="ECO:0007669"/>
    <property type="project" value="InterPro"/>
</dbReference>
<feature type="compositionally biased region" description="Polar residues" evidence="6">
    <location>
        <begin position="354"/>
        <end position="373"/>
    </location>
</feature>
<accession>A0A8F2W2D4</accession>
<sequence length="790" mass="89585">MAVQDGFLSVDKDSGSKSGVSKSPLASLRITPMPAAQERNRIETSSTSARNRKIRKKKTLSIKRHRAGPGFDFDADLDDAVGSSEPGTALEEAHSLNDDEGEVLHTPQAVWDHDNNEEKDVGVKRLANFLLESGKAMNVHYNVVDALDDQKGPGTGSGPKNEQKLQISRTTKNRKDTVMAVLSLKYHWLTKCQEDYSGEVKYPGVEGVYNPLQIIRNRAIRAKYHEQPPSLPYATLPLACNVFSSHRKSNGRPWKMLWGVELNELVHDNAWRASHWHELRNPHGELWFPNPERPAHSVISFEDTSNRPNTQNRLHDKLWSEAAGSEEKEQQRLKSSSGRNIGKNIKQKAKRLYGSTSSEANSNSDLENSSNPRQKSFESLLKMKMNNQSKSDSDSNGIYQSPQNNEGSEFFEGTKSSHNLPVIKIDTGITSTNELTDTKGDVQHDEYASLNRSKVNLDDILITPLHSRSQSNIEPQEPDNISLPPPLNDKDIALRKAFETGEYMAQHLNLHHAFLTTVFPHLVRSTSDRCDRILEEKINILLHDIVSVNDSQLPAHESFYTGFLSECKSLMHIINDKYAVKIDHLLSATDRSMGEINTSLTLDMKKVNENLDKVNQSLFGSVAVSSLSRERDVTFTDGGNYKALYFLLENLIVMLLRLTWLVVNIYKFIMFILRIIWKVTSLLFGSEKIDTNIYQILENFQEVFDKAIIQNKSKESLAVENLTLESDALNIIRLCKDLLSITRSLRETWCLDTMKVRPEEDRREASSEEIQKVFEEFNRLIEKISLLEKN</sequence>
<keyword evidence="5" id="KW-0539">Nucleus</keyword>
<dbReference type="PANTHER" id="PTHR38426">
    <property type="entry name" value="MAINTENANCE OF TELOMERE CAPPING PROTEIN 4"/>
    <property type="match status" value="1"/>
</dbReference>
<dbReference type="Gene3D" id="6.10.280.160">
    <property type="entry name" value="Mediator of RNA polymerase II transcription subunit 22"/>
    <property type="match status" value="1"/>
</dbReference>
<name>A0A8F2W2D4_CANAR</name>
<evidence type="ECO:0000256" key="1">
    <source>
        <dbReference type="ARBA" id="ARBA00004123"/>
    </source>
</evidence>
<feature type="compositionally biased region" description="Polar residues" evidence="6">
    <location>
        <begin position="387"/>
        <end position="407"/>
    </location>
</feature>
<dbReference type="Proteomes" id="UP000825438">
    <property type="component" value="Chromosome III"/>
</dbReference>
<feature type="compositionally biased region" description="Basic residues" evidence="6">
    <location>
        <begin position="50"/>
        <end position="67"/>
    </location>
</feature>
<keyword evidence="7" id="KW-1133">Transmembrane helix</keyword>
<comment type="similarity">
    <text evidence="2">Belongs to the Mediator complex subunit 22 family.</text>
</comment>
<organism evidence="8">
    <name type="scientific">Candidozyma auris</name>
    <name type="common">Yeast</name>
    <name type="synonym">Candida auris</name>
    <dbReference type="NCBI Taxonomy" id="498019"/>
    <lineage>
        <taxon>Eukaryota</taxon>
        <taxon>Fungi</taxon>
        <taxon>Dikarya</taxon>
        <taxon>Ascomycota</taxon>
        <taxon>Saccharomycotina</taxon>
        <taxon>Pichiomycetes</taxon>
        <taxon>Metschnikowiaceae</taxon>
        <taxon>Candidozyma</taxon>
    </lineage>
</organism>
<keyword evidence="7" id="KW-0812">Transmembrane</keyword>
<dbReference type="PANTHER" id="PTHR38426:SF1">
    <property type="entry name" value="MAINTENANCE OF TELOMERE CAPPING PROTEIN 4"/>
    <property type="match status" value="1"/>
</dbReference>
<keyword evidence="4" id="KW-0804">Transcription</keyword>
<evidence type="ECO:0000256" key="3">
    <source>
        <dbReference type="ARBA" id="ARBA00023015"/>
    </source>
</evidence>
<dbReference type="EMBL" id="CP076751">
    <property type="protein sequence ID" value="QWW24369.1"/>
    <property type="molecule type" value="Genomic_DNA"/>
</dbReference>
<evidence type="ECO:0000313" key="8">
    <source>
        <dbReference type="EMBL" id="QWW24369.1"/>
    </source>
</evidence>
<comment type="subcellular location">
    <subcellularLocation>
        <location evidence="1">Nucleus</location>
    </subcellularLocation>
</comment>
<feature type="region of interest" description="Disordered" evidence="6">
    <location>
        <begin position="387"/>
        <end position="415"/>
    </location>
</feature>
<keyword evidence="3" id="KW-0805">Transcription regulation</keyword>
<evidence type="ECO:0000256" key="6">
    <source>
        <dbReference type="SAM" id="MobiDB-lite"/>
    </source>
</evidence>
<dbReference type="GO" id="GO:0006357">
    <property type="term" value="P:regulation of transcription by RNA polymerase II"/>
    <property type="evidence" value="ECO:0007669"/>
    <property type="project" value="InterPro"/>
</dbReference>
<feature type="region of interest" description="Disordered" evidence="6">
    <location>
        <begin position="320"/>
        <end position="373"/>
    </location>
</feature>
<feature type="transmembrane region" description="Helical" evidence="7">
    <location>
        <begin position="643"/>
        <end position="666"/>
    </location>
</feature>
<dbReference type="InterPro" id="IPR009332">
    <property type="entry name" value="Med22"/>
</dbReference>
<gene>
    <name evidence="8" type="ORF">CA7LBN_003203</name>
</gene>